<proteinExistence type="predicted"/>
<reference evidence="1 2" key="1">
    <citation type="submission" date="2017-11" db="EMBL/GenBank/DDBJ databases">
        <title>De-novo sequencing of pomegranate (Punica granatum L.) genome.</title>
        <authorList>
            <person name="Akparov Z."/>
            <person name="Amiraslanov A."/>
            <person name="Hajiyeva S."/>
            <person name="Abbasov M."/>
            <person name="Kaur K."/>
            <person name="Hamwieh A."/>
            <person name="Solovyev V."/>
            <person name="Salamov A."/>
            <person name="Braich B."/>
            <person name="Kosarev P."/>
            <person name="Mahmoud A."/>
            <person name="Hajiyev E."/>
            <person name="Babayeva S."/>
            <person name="Izzatullayeva V."/>
            <person name="Mammadov A."/>
            <person name="Mammadov A."/>
            <person name="Sharifova S."/>
            <person name="Ojaghi J."/>
            <person name="Eynullazada K."/>
            <person name="Bayramov B."/>
            <person name="Abdulazimova A."/>
            <person name="Shahmuradov I."/>
        </authorList>
    </citation>
    <scope>NUCLEOTIDE SEQUENCE [LARGE SCALE GENOMIC DNA]</scope>
    <source>
        <strain evidence="2">cv. AG2017</strain>
        <tissue evidence="1">Leaf</tissue>
    </source>
</reference>
<dbReference type="Proteomes" id="UP000233551">
    <property type="component" value="Unassembled WGS sequence"/>
</dbReference>
<feature type="non-terminal residue" evidence="1">
    <location>
        <position position="97"/>
    </location>
</feature>
<accession>A0A2I0JVC8</accession>
<sequence>MARITPIPAHRIRVVVVELVILPGRVNPQFPVSDRDRRAMHASPRNARKTRNCLPRPLSLSLSLSLSLLSLSNWAYLKIGRFWSCSISWHHTGQVIE</sequence>
<comment type="caution">
    <text evidence="1">The sequence shown here is derived from an EMBL/GenBank/DDBJ whole genome shotgun (WGS) entry which is preliminary data.</text>
</comment>
<keyword evidence="2" id="KW-1185">Reference proteome</keyword>
<dbReference type="AlphaFoldDB" id="A0A2I0JVC8"/>
<dbReference type="EMBL" id="PGOL01001181">
    <property type="protein sequence ID" value="PKI60212.1"/>
    <property type="molecule type" value="Genomic_DNA"/>
</dbReference>
<evidence type="ECO:0000313" key="1">
    <source>
        <dbReference type="EMBL" id="PKI60212.1"/>
    </source>
</evidence>
<organism evidence="1 2">
    <name type="scientific">Punica granatum</name>
    <name type="common">Pomegranate</name>
    <dbReference type="NCBI Taxonomy" id="22663"/>
    <lineage>
        <taxon>Eukaryota</taxon>
        <taxon>Viridiplantae</taxon>
        <taxon>Streptophyta</taxon>
        <taxon>Embryophyta</taxon>
        <taxon>Tracheophyta</taxon>
        <taxon>Spermatophyta</taxon>
        <taxon>Magnoliopsida</taxon>
        <taxon>eudicotyledons</taxon>
        <taxon>Gunneridae</taxon>
        <taxon>Pentapetalae</taxon>
        <taxon>rosids</taxon>
        <taxon>malvids</taxon>
        <taxon>Myrtales</taxon>
        <taxon>Lythraceae</taxon>
        <taxon>Punica</taxon>
    </lineage>
</organism>
<protein>
    <submittedName>
        <fullName evidence="1">Uncharacterized protein</fullName>
    </submittedName>
</protein>
<gene>
    <name evidence="1" type="ORF">CRG98_019400</name>
</gene>
<name>A0A2I0JVC8_PUNGR</name>
<evidence type="ECO:0000313" key="2">
    <source>
        <dbReference type="Proteomes" id="UP000233551"/>
    </source>
</evidence>